<feature type="transmembrane region" description="Helical" evidence="20">
    <location>
        <begin position="223"/>
        <end position="244"/>
    </location>
</feature>
<evidence type="ECO:0000256" key="7">
    <source>
        <dbReference type="ARBA" id="ARBA00022495"/>
    </source>
</evidence>
<feature type="region of interest" description="Disordered" evidence="19">
    <location>
        <begin position="317"/>
        <end position="337"/>
    </location>
</feature>
<dbReference type="Pfam" id="PF00499">
    <property type="entry name" value="Oxidored_q3"/>
    <property type="match status" value="1"/>
</dbReference>
<organism evidence="21 22">
    <name type="scientific">Salix dunnii</name>
    <dbReference type="NCBI Taxonomy" id="1413687"/>
    <lineage>
        <taxon>Eukaryota</taxon>
        <taxon>Viridiplantae</taxon>
        <taxon>Streptophyta</taxon>
        <taxon>Embryophyta</taxon>
        <taxon>Tracheophyta</taxon>
        <taxon>Spermatophyta</taxon>
        <taxon>Magnoliopsida</taxon>
        <taxon>eudicotyledons</taxon>
        <taxon>Gunneridae</taxon>
        <taxon>Pentapetalae</taxon>
        <taxon>rosids</taxon>
        <taxon>fabids</taxon>
        <taxon>Malpighiales</taxon>
        <taxon>Salicaceae</taxon>
        <taxon>Saliceae</taxon>
        <taxon>Salix</taxon>
    </lineage>
</organism>
<evidence type="ECO:0000256" key="18">
    <source>
        <dbReference type="ARBA" id="ARBA00049551"/>
    </source>
</evidence>
<keyword evidence="16 20" id="KW-0472">Membrane</keyword>
<evidence type="ECO:0000256" key="15">
    <source>
        <dbReference type="ARBA" id="ARBA00023128"/>
    </source>
</evidence>
<evidence type="ECO:0000256" key="10">
    <source>
        <dbReference type="ARBA" id="ARBA00022967"/>
    </source>
</evidence>
<evidence type="ECO:0000256" key="8">
    <source>
        <dbReference type="ARBA" id="ARBA00022660"/>
    </source>
</evidence>
<keyword evidence="15 21" id="KW-0496">Mitochondrion</keyword>
<proteinExistence type="inferred from homology"/>
<reference evidence="21 22" key="1">
    <citation type="submission" date="2020-10" db="EMBL/GenBank/DDBJ databases">
        <title>Plant Genome Project.</title>
        <authorList>
            <person name="Zhang R.-G."/>
        </authorList>
    </citation>
    <scope>NUCLEOTIDE SEQUENCE [LARGE SCALE GENOMIC DNA]</scope>
    <source>
        <strain evidence="21">FAFU-HL-1</strain>
        <tissue evidence="21">Leaf</tissue>
    </source>
</reference>
<evidence type="ECO:0000256" key="5">
    <source>
        <dbReference type="ARBA" id="ARBA00021095"/>
    </source>
</evidence>
<keyword evidence="22" id="KW-1185">Reference proteome</keyword>
<keyword evidence="6" id="KW-0813">Transport</keyword>
<feature type="transmembrane region" description="Helical" evidence="20">
    <location>
        <begin position="179"/>
        <end position="211"/>
    </location>
</feature>
<keyword evidence="13" id="KW-0520">NAD</keyword>
<evidence type="ECO:0000256" key="4">
    <source>
        <dbReference type="ARBA" id="ARBA00012944"/>
    </source>
</evidence>
<comment type="similarity">
    <text evidence="3">Belongs to the complex I subunit 6 family.</text>
</comment>
<comment type="catalytic activity">
    <reaction evidence="18">
        <text>a ubiquinone + NADH + 5 H(+)(in) = a ubiquinol + NAD(+) + 4 H(+)(out)</text>
        <dbReference type="Rhea" id="RHEA:29091"/>
        <dbReference type="Rhea" id="RHEA-COMP:9565"/>
        <dbReference type="Rhea" id="RHEA-COMP:9566"/>
        <dbReference type="ChEBI" id="CHEBI:15378"/>
        <dbReference type="ChEBI" id="CHEBI:16389"/>
        <dbReference type="ChEBI" id="CHEBI:17976"/>
        <dbReference type="ChEBI" id="CHEBI:57540"/>
        <dbReference type="ChEBI" id="CHEBI:57945"/>
        <dbReference type="EC" id="7.1.1.2"/>
    </reaction>
</comment>
<keyword evidence="8" id="KW-0679">Respiratory chain</keyword>
<dbReference type="PANTHER" id="PTHR33269">
    <property type="entry name" value="NADH-UBIQUINONE OXIDOREDUCTASE CHAIN 6"/>
    <property type="match status" value="1"/>
</dbReference>
<geneLocation type="mitochondrion" evidence="21"/>
<keyword evidence="11" id="KW-0249">Electron transport</keyword>
<comment type="function">
    <text evidence="1">Core subunit of the mitochondrial membrane respiratory chain NADH dehydrogenase (Complex I) that is believed to belong to the minimal assembly required for catalysis. Complex I functions in the transfer of electrons from NADH to the respiratory chain. The immediate electron acceptor for the enzyme is believed to be ubiquinone.</text>
</comment>
<evidence type="ECO:0000256" key="19">
    <source>
        <dbReference type="SAM" id="MobiDB-lite"/>
    </source>
</evidence>
<dbReference type="FunFam" id="1.20.120.1200:FF:000003">
    <property type="entry name" value="NADH-ubiquinone oxidoreductase chain 6"/>
    <property type="match status" value="1"/>
</dbReference>
<comment type="subcellular location">
    <subcellularLocation>
        <location evidence="2">Mitochondrion membrane</location>
        <topology evidence="2">Multi-pass membrane protein</topology>
    </subcellularLocation>
</comment>
<dbReference type="EC" id="7.1.1.2" evidence="4"/>
<name>A0A835J0A0_9ROSI</name>
<evidence type="ECO:0000256" key="14">
    <source>
        <dbReference type="ARBA" id="ARBA00023075"/>
    </source>
</evidence>
<evidence type="ECO:0000313" key="21">
    <source>
        <dbReference type="EMBL" id="KAF9660751.1"/>
    </source>
</evidence>
<evidence type="ECO:0000256" key="9">
    <source>
        <dbReference type="ARBA" id="ARBA00022692"/>
    </source>
</evidence>
<keyword evidence="7" id="KW-0691">RNA editing</keyword>
<dbReference type="PANTHER" id="PTHR33269:SF17">
    <property type="entry name" value="NADH-UBIQUINONE OXIDOREDUCTASE CHAIN 6"/>
    <property type="match status" value="1"/>
</dbReference>
<evidence type="ECO:0000256" key="20">
    <source>
        <dbReference type="SAM" id="Phobius"/>
    </source>
</evidence>
<keyword evidence="14" id="KW-0830">Ubiquinone</keyword>
<evidence type="ECO:0000256" key="6">
    <source>
        <dbReference type="ARBA" id="ARBA00022448"/>
    </source>
</evidence>
<dbReference type="InterPro" id="IPR001457">
    <property type="entry name" value="NADH_UbQ/plastoQ_OxRdtase_su6"/>
</dbReference>
<evidence type="ECO:0000256" key="2">
    <source>
        <dbReference type="ARBA" id="ARBA00004225"/>
    </source>
</evidence>
<dbReference type="EMBL" id="JADGMS010000020">
    <property type="protein sequence ID" value="KAF9660751.1"/>
    <property type="molecule type" value="Genomic_DNA"/>
</dbReference>
<evidence type="ECO:0000313" key="22">
    <source>
        <dbReference type="Proteomes" id="UP000657918"/>
    </source>
</evidence>
<protein>
    <recommendedName>
        <fullName evidence="5">NADH-ubiquinone oxidoreductase chain 6</fullName>
        <ecNumber evidence="4">7.1.1.2</ecNumber>
    </recommendedName>
    <alternativeName>
        <fullName evidence="17">NADH dehydrogenase subunit 6</fullName>
    </alternativeName>
</protein>
<evidence type="ECO:0000256" key="16">
    <source>
        <dbReference type="ARBA" id="ARBA00023136"/>
    </source>
</evidence>
<keyword evidence="10" id="KW-1278">Translocase</keyword>
<keyword evidence="12 20" id="KW-1133">Transmembrane helix</keyword>
<dbReference type="OrthoDB" id="1914986at2759"/>
<evidence type="ECO:0000256" key="1">
    <source>
        <dbReference type="ARBA" id="ARBA00003257"/>
    </source>
</evidence>
<sequence>MTGPTHGGLFPSAADVRKVWEIVNHFPILPIDEVVSSSDAVRDAASLHSSLDAKIRLLKKTTVGTSRVRAELVGYFSSSGSFLLWEENVPLLRFDSGNQAKGLLPHLLYLRRMLKEQLPIRMLFKELLQQIILKQLIKRIRMLRVLLPALVSGLMVARAKNPVHSVLFSILVFRNTSGLLILLGLDFSAMIFPVVHIGAIAVSFLFVVMMFHIQIAEIHEEVLRYLPVSAIIGLIFWWEMFFILDNESIPLLPTQRKTTSLRYTVYAGKVRSWTNLETLGNLLYTYYFVWFLVPSLILLVAMIGAIVLTMHRTTKEDYNEEDDRPPSRSTKGQANPEIEYITRERGDSNTLTDSESIKEASDHTRSARFYSKKHYFLARVGELKWISIYSVAISTIWSFAPDHSYFPVTRSNKVTQPPPALRKLDLQLPYDFRKRVLDEPNRRIP</sequence>
<evidence type="ECO:0000256" key="11">
    <source>
        <dbReference type="ARBA" id="ARBA00022982"/>
    </source>
</evidence>
<gene>
    <name evidence="21" type="ORF">SADUNF_SadunfMtG0006000</name>
</gene>
<evidence type="ECO:0000256" key="12">
    <source>
        <dbReference type="ARBA" id="ARBA00022989"/>
    </source>
</evidence>
<feature type="transmembrane region" description="Helical" evidence="20">
    <location>
        <begin position="284"/>
        <end position="308"/>
    </location>
</feature>
<comment type="caution">
    <text evidence="21">The sequence shown here is derived from an EMBL/GenBank/DDBJ whole genome shotgun (WGS) entry which is preliminary data.</text>
</comment>
<dbReference type="GO" id="GO:0031966">
    <property type="term" value="C:mitochondrial membrane"/>
    <property type="evidence" value="ECO:0007669"/>
    <property type="project" value="UniProtKB-SubCell"/>
</dbReference>
<dbReference type="Proteomes" id="UP000657918">
    <property type="component" value="Unassembled WGS sequence"/>
</dbReference>
<evidence type="ECO:0000256" key="3">
    <source>
        <dbReference type="ARBA" id="ARBA00005698"/>
    </source>
</evidence>
<accession>A0A835J0A0</accession>
<dbReference type="Gene3D" id="1.20.120.1200">
    <property type="entry name" value="NADH-ubiquinone/plastoquinone oxidoreductase chain 6, subunit NuoJ"/>
    <property type="match status" value="1"/>
</dbReference>
<keyword evidence="9 20" id="KW-0812">Transmembrane</keyword>
<evidence type="ECO:0000256" key="17">
    <source>
        <dbReference type="ARBA" id="ARBA00031019"/>
    </source>
</evidence>
<evidence type="ECO:0000256" key="13">
    <source>
        <dbReference type="ARBA" id="ARBA00023027"/>
    </source>
</evidence>
<dbReference type="GO" id="GO:0008137">
    <property type="term" value="F:NADH dehydrogenase (ubiquinone) activity"/>
    <property type="evidence" value="ECO:0007669"/>
    <property type="project" value="UniProtKB-EC"/>
</dbReference>
<dbReference type="InterPro" id="IPR042106">
    <property type="entry name" value="Nuo/plastoQ_OxRdtase_6_NuoJ"/>
</dbReference>
<dbReference type="AlphaFoldDB" id="A0A835J0A0"/>
<dbReference type="NCBIfam" id="NF005164">
    <property type="entry name" value="PRK06638.1-4"/>
    <property type="match status" value="1"/>
</dbReference>